<dbReference type="AlphaFoldDB" id="A0A3M6QW99"/>
<dbReference type="Proteomes" id="UP000267521">
    <property type="component" value="Unassembled WGS sequence"/>
</dbReference>
<evidence type="ECO:0000256" key="1">
    <source>
        <dbReference type="SAM" id="Coils"/>
    </source>
</evidence>
<evidence type="ECO:0000313" key="7">
    <source>
        <dbReference type="Proteomes" id="UP000281171"/>
    </source>
</evidence>
<accession>A0A3M6QD10</accession>
<evidence type="ECO:0000313" key="4">
    <source>
        <dbReference type="EMBL" id="RMX07277.1"/>
    </source>
</evidence>
<dbReference type="Proteomes" id="UP000267035">
    <property type="component" value="Unassembled WGS sequence"/>
</dbReference>
<dbReference type="EMBL" id="RDQL01000004">
    <property type="protein sequence ID" value="RMX01003.1"/>
    <property type="molecule type" value="Genomic_DNA"/>
</dbReference>
<evidence type="ECO:0000313" key="5">
    <source>
        <dbReference type="Proteomes" id="UP000267035"/>
    </source>
</evidence>
<dbReference type="SUPFAM" id="SSF57997">
    <property type="entry name" value="Tropomyosin"/>
    <property type="match status" value="1"/>
</dbReference>
<dbReference type="RefSeq" id="WP_122237299.1">
    <property type="nucleotide sequence ID" value="NZ_RDQK01000022.1"/>
</dbReference>
<keyword evidence="1" id="KW-0175">Coiled coil</keyword>
<proteinExistence type="predicted"/>
<accession>A0A3M6QBU4</accession>
<organism evidence="4 7">
    <name type="scientific">Allofranklinella schreckenbergeri</name>
    <dbReference type="NCBI Taxonomy" id="1076744"/>
    <lineage>
        <taxon>Bacteria</taxon>
        <taxon>Pseudomonadati</taxon>
        <taxon>Pseudomonadota</taxon>
        <taxon>Betaproteobacteria</taxon>
        <taxon>Burkholderiales</taxon>
        <taxon>Comamonadaceae</taxon>
        <taxon>Allofranklinella</taxon>
    </lineage>
</organism>
<keyword evidence="5" id="KW-1185">Reference proteome</keyword>
<evidence type="ECO:0000313" key="2">
    <source>
        <dbReference type="EMBL" id="RMX00618.1"/>
    </source>
</evidence>
<accession>A0A3M6QW99</accession>
<dbReference type="Proteomes" id="UP000281171">
    <property type="component" value="Unassembled WGS sequence"/>
</dbReference>
<sequence length="75" mass="8502">METPTSLTDRLHWQVEQLLARLASAEHSQAQLARQLQTLTEERDALQARLDTARERVDALIERLPAIQNALEGGR</sequence>
<feature type="coiled-coil region" evidence="1">
    <location>
        <begin position="15"/>
        <end position="70"/>
    </location>
</feature>
<comment type="caution">
    <text evidence="4">The sequence shown here is derived from an EMBL/GenBank/DDBJ whole genome shotgun (WGS) entry which is preliminary data.</text>
</comment>
<dbReference type="EMBL" id="RDQM01000002">
    <property type="protein sequence ID" value="RMX00618.1"/>
    <property type="molecule type" value="Genomic_DNA"/>
</dbReference>
<protein>
    <submittedName>
        <fullName evidence="4">DUF904 domain-containing protein</fullName>
    </submittedName>
</protein>
<evidence type="ECO:0000313" key="6">
    <source>
        <dbReference type="Proteomes" id="UP000267521"/>
    </source>
</evidence>
<dbReference type="EMBL" id="RDQK01000022">
    <property type="protein sequence ID" value="RMX07277.1"/>
    <property type="molecule type" value="Genomic_DNA"/>
</dbReference>
<gene>
    <name evidence="4" type="ORF">EBQ24_09270</name>
    <name evidence="3" type="ORF">EBQ25_04165</name>
    <name evidence="2" type="ORF">EBQ26_01610</name>
</gene>
<dbReference type="Gene3D" id="1.20.5.340">
    <property type="match status" value="1"/>
</dbReference>
<reference evidence="5 6" key="1">
    <citation type="submission" date="2018-10" db="EMBL/GenBank/DDBJ databases">
        <title>Comamonadaceae CDC group NO-1 genome sequencing and assembly.</title>
        <authorList>
            <person name="Bernier A.-M."/>
            <person name="Bernard K."/>
        </authorList>
    </citation>
    <scope>NUCLEOTIDE SEQUENCE [LARGE SCALE GENOMIC DNA]</scope>
    <source>
        <strain evidence="3 5">NML161473</strain>
        <strain evidence="4 7">NML180581</strain>
        <strain evidence="2 6">NML970147</strain>
    </source>
</reference>
<name>A0A3M6QW99_9BURK</name>
<evidence type="ECO:0000313" key="3">
    <source>
        <dbReference type="EMBL" id="RMX01003.1"/>
    </source>
</evidence>